<protein>
    <submittedName>
        <fullName evidence="1">Uncharacterized protein</fullName>
    </submittedName>
</protein>
<dbReference type="RefSeq" id="WP_097829596.1">
    <property type="nucleotide sequence ID" value="NZ_NTUE01000042.1"/>
</dbReference>
<dbReference type="EMBL" id="NUJQ01000023">
    <property type="protein sequence ID" value="PGQ07631.1"/>
    <property type="molecule type" value="Genomic_DNA"/>
</dbReference>
<sequence length="77" mass="8980">MINFTYTGKEEDYKNFFRTGKTLLSYGAIQMFWGLVMLNVNLFEHTSETIKYIILITGIVCCIVSNFFKEPKSHTNK</sequence>
<organism evidence="1 2">
    <name type="scientific">Bacillus cereus</name>
    <dbReference type="NCBI Taxonomy" id="1396"/>
    <lineage>
        <taxon>Bacteria</taxon>
        <taxon>Bacillati</taxon>
        <taxon>Bacillota</taxon>
        <taxon>Bacilli</taxon>
        <taxon>Bacillales</taxon>
        <taxon>Bacillaceae</taxon>
        <taxon>Bacillus</taxon>
        <taxon>Bacillus cereus group</taxon>
    </lineage>
</organism>
<evidence type="ECO:0000313" key="1">
    <source>
        <dbReference type="EMBL" id="PGQ07631.1"/>
    </source>
</evidence>
<name>A0A2B8STN7_BACCE</name>
<reference evidence="1 2" key="1">
    <citation type="submission" date="2017-09" db="EMBL/GenBank/DDBJ databases">
        <title>Large-scale bioinformatics analysis of Bacillus genomes uncovers conserved roles of natural products in bacterial physiology.</title>
        <authorList>
            <consortium name="Agbiome Team Llc"/>
            <person name="Bleich R.M."/>
            <person name="Grubbs K.J."/>
            <person name="Santa Maria K.C."/>
            <person name="Allen S.E."/>
            <person name="Farag S."/>
            <person name="Shank E.A."/>
            <person name="Bowers A."/>
        </authorList>
    </citation>
    <scope>NUCLEOTIDE SEQUENCE [LARGE SCALE GENOMIC DNA]</scope>
    <source>
        <strain evidence="1 2">AFS046104</strain>
    </source>
</reference>
<gene>
    <name evidence="1" type="ORF">COA08_17900</name>
</gene>
<evidence type="ECO:0000313" key="2">
    <source>
        <dbReference type="Proteomes" id="UP000221438"/>
    </source>
</evidence>
<accession>A0A2B8STN7</accession>
<dbReference type="Proteomes" id="UP000221438">
    <property type="component" value="Unassembled WGS sequence"/>
</dbReference>
<proteinExistence type="predicted"/>
<dbReference type="AlphaFoldDB" id="A0A2B8STN7"/>
<comment type="caution">
    <text evidence="1">The sequence shown here is derived from an EMBL/GenBank/DDBJ whole genome shotgun (WGS) entry which is preliminary data.</text>
</comment>